<accession>A0ABQ6PC79</accession>
<dbReference type="RefSeq" id="WP_317976249.1">
    <property type="nucleotide sequence ID" value="NZ_BTFW01000003.1"/>
</dbReference>
<organism evidence="2 3">
    <name type="scientific">Novosphingobium pituita</name>
    <dbReference type="NCBI Taxonomy" id="3056842"/>
    <lineage>
        <taxon>Bacteria</taxon>
        <taxon>Pseudomonadati</taxon>
        <taxon>Pseudomonadota</taxon>
        <taxon>Alphaproteobacteria</taxon>
        <taxon>Sphingomonadales</taxon>
        <taxon>Sphingomonadaceae</taxon>
        <taxon>Novosphingobium</taxon>
    </lineage>
</organism>
<dbReference type="Proteomes" id="UP001187221">
    <property type="component" value="Unassembled WGS sequence"/>
</dbReference>
<keyword evidence="3" id="KW-1185">Reference proteome</keyword>
<comment type="caution">
    <text evidence="2">The sequence shown here is derived from an EMBL/GenBank/DDBJ whole genome shotgun (WGS) entry which is preliminary data.</text>
</comment>
<evidence type="ECO:0000313" key="2">
    <source>
        <dbReference type="EMBL" id="GMM62525.1"/>
    </source>
</evidence>
<dbReference type="EMBL" id="BTFW01000003">
    <property type="protein sequence ID" value="GMM62525.1"/>
    <property type="molecule type" value="Genomic_DNA"/>
</dbReference>
<name>A0ABQ6PC79_9SPHN</name>
<dbReference type="SMART" id="SM00953">
    <property type="entry name" value="RES"/>
    <property type="match status" value="1"/>
</dbReference>
<feature type="domain" description="RES" evidence="1">
    <location>
        <begin position="27"/>
        <end position="166"/>
    </location>
</feature>
<dbReference type="InterPro" id="IPR014914">
    <property type="entry name" value="RES_dom"/>
</dbReference>
<evidence type="ECO:0000259" key="1">
    <source>
        <dbReference type="SMART" id="SM00953"/>
    </source>
</evidence>
<reference evidence="2 3" key="1">
    <citation type="submission" date="2023-06" db="EMBL/GenBank/DDBJ databases">
        <title>Draft genome sequence of Novosphingobium sp. strain IK01.</title>
        <authorList>
            <person name="Hatamoto M."/>
            <person name="Ikarashi T."/>
            <person name="Yamaguchi T."/>
        </authorList>
    </citation>
    <scope>NUCLEOTIDE SEQUENCE [LARGE SCALE GENOMIC DNA]</scope>
    <source>
        <strain evidence="2 3">IK01</strain>
    </source>
</reference>
<sequence>MAPEYLPFLHLRTTVFRGHHPRWAFDPLSGEGASRHGGRFNQPGRPALYTALRMETAWLEAQQGFAFKAQPLTLCSYHIDCSGILDLTAPATLAALGVGPADLSCAWEDLADRGIAPPSWLLAERLIGQGAAGIVVPSFAFRAGAEDRNLVLWRWGADLPHRITVVDDHARLPRDDRSWR</sequence>
<gene>
    <name evidence="2" type="ORF">NUTIK01_33020</name>
</gene>
<dbReference type="Pfam" id="PF08808">
    <property type="entry name" value="RES"/>
    <property type="match status" value="1"/>
</dbReference>
<protein>
    <submittedName>
        <fullName evidence="2">RES family NAD+ phosphorylase</fullName>
    </submittedName>
</protein>
<evidence type="ECO:0000313" key="3">
    <source>
        <dbReference type="Proteomes" id="UP001187221"/>
    </source>
</evidence>
<proteinExistence type="predicted"/>